<evidence type="ECO:0000313" key="2">
    <source>
        <dbReference type="Proteomes" id="UP000664925"/>
    </source>
</evidence>
<name>A0A8A5LQB5_9CAUD</name>
<accession>A0A8A5LQB5</accession>
<dbReference type="EMBL" id="MW601223">
    <property type="protein sequence ID" value="QTF82166.1"/>
    <property type="molecule type" value="Genomic_DNA"/>
</dbReference>
<gene>
    <name evidence="1" type="primary">69</name>
    <name evidence="1" type="ORF">SEA_PRAIRIE_69</name>
</gene>
<reference evidence="1" key="1">
    <citation type="submission" date="2021-02" db="EMBL/GenBank/DDBJ databases">
        <authorList>
            <person name="Johnson B.J."/>
            <person name="Isenhart S.H."/>
            <person name="Brown D.K."/>
            <person name="Kleven A.S."/>
            <person name="Bohn B.R."/>
            <person name="Martinez L.A."/>
            <person name="Garcia C.A."/>
            <person name="Zack K.M."/>
            <person name="Garlena R.A."/>
            <person name="Russell D.A."/>
            <person name="Jacobs-Sera D."/>
            <person name="Hatfull G.F."/>
        </authorList>
    </citation>
    <scope>NUCLEOTIDE SEQUENCE</scope>
</reference>
<sequence length="79" mass="8968">MSDEPSREDRYEAAVRAVLDLCDREELDPGVHDGLVPTADLRAAIRRELAEPVAYVPEVRRERIEHVPGYGIRIEEVEA</sequence>
<evidence type="ECO:0000313" key="1">
    <source>
        <dbReference type="EMBL" id="QTF82166.1"/>
    </source>
</evidence>
<organism evidence="1 2">
    <name type="scientific">Arthrobacter phage Prairie</name>
    <dbReference type="NCBI Taxonomy" id="2816463"/>
    <lineage>
        <taxon>Viruses</taxon>
        <taxon>Duplodnaviria</taxon>
        <taxon>Heunggongvirae</taxon>
        <taxon>Uroviricota</taxon>
        <taxon>Caudoviricetes</taxon>
        <taxon>Berryhillviridae</taxon>
        <taxon>Lilmacvirus</taxon>
        <taxon>Lilmacvirus prairie</taxon>
    </lineage>
</organism>
<protein>
    <submittedName>
        <fullName evidence="1">Uncharacterized protein</fullName>
    </submittedName>
</protein>
<dbReference type="Proteomes" id="UP000664925">
    <property type="component" value="Segment"/>
</dbReference>
<keyword evidence="2" id="KW-1185">Reference proteome</keyword>
<proteinExistence type="predicted"/>